<feature type="compositionally biased region" description="Acidic residues" evidence="1">
    <location>
        <begin position="42"/>
        <end position="62"/>
    </location>
</feature>
<comment type="caution">
    <text evidence="2">The sequence shown here is derived from an EMBL/GenBank/DDBJ whole genome shotgun (WGS) entry which is preliminary data.</text>
</comment>
<feature type="compositionally biased region" description="Basic and acidic residues" evidence="1">
    <location>
        <begin position="12"/>
        <end position="25"/>
    </location>
</feature>
<accession>A0A2K3KGZ2</accession>
<dbReference type="AlphaFoldDB" id="A0A2K3KGZ2"/>
<gene>
    <name evidence="2" type="ORF">L195_g062663</name>
</gene>
<organism evidence="2 3">
    <name type="scientific">Trifolium pratense</name>
    <name type="common">Red clover</name>
    <dbReference type="NCBI Taxonomy" id="57577"/>
    <lineage>
        <taxon>Eukaryota</taxon>
        <taxon>Viridiplantae</taxon>
        <taxon>Streptophyta</taxon>
        <taxon>Embryophyta</taxon>
        <taxon>Tracheophyta</taxon>
        <taxon>Spermatophyta</taxon>
        <taxon>Magnoliopsida</taxon>
        <taxon>eudicotyledons</taxon>
        <taxon>Gunneridae</taxon>
        <taxon>Pentapetalae</taxon>
        <taxon>rosids</taxon>
        <taxon>fabids</taxon>
        <taxon>Fabales</taxon>
        <taxon>Fabaceae</taxon>
        <taxon>Papilionoideae</taxon>
        <taxon>50 kb inversion clade</taxon>
        <taxon>NPAAA clade</taxon>
        <taxon>Hologalegina</taxon>
        <taxon>IRL clade</taxon>
        <taxon>Trifolieae</taxon>
        <taxon>Trifolium</taxon>
    </lineage>
</organism>
<feature type="non-terminal residue" evidence="2">
    <location>
        <position position="62"/>
    </location>
</feature>
<reference evidence="2 3" key="2">
    <citation type="journal article" date="2017" name="Front. Plant Sci.">
        <title>Gene Classification and Mining of Molecular Markers Useful in Red Clover (Trifolium pratense) Breeding.</title>
        <authorList>
            <person name="Istvanek J."/>
            <person name="Dluhosova J."/>
            <person name="Dluhos P."/>
            <person name="Patkova L."/>
            <person name="Nedelnik J."/>
            <person name="Repkova J."/>
        </authorList>
    </citation>
    <scope>NUCLEOTIDE SEQUENCE [LARGE SCALE GENOMIC DNA]</scope>
    <source>
        <strain evidence="3">cv. Tatra</strain>
        <tissue evidence="2">Young leaves</tissue>
    </source>
</reference>
<protein>
    <submittedName>
        <fullName evidence="2">Uncharacterized protein</fullName>
    </submittedName>
</protein>
<name>A0A2K3KGZ2_TRIPR</name>
<proteinExistence type="predicted"/>
<dbReference type="Proteomes" id="UP000236291">
    <property type="component" value="Unassembled WGS sequence"/>
</dbReference>
<evidence type="ECO:0000313" key="3">
    <source>
        <dbReference type="Proteomes" id="UP000236291"/>
    </source>
</evidence>
<dbReference type="EMBL" id="ASHM01181844">
    <property type="protein sequence ID" value="PNX65561.1"/>
    <property type="molecule type" value="Genomic_DNA"/>
</dbReference>
<sequence>MISRDVVFEEDKAWNWNNDTHHKSNDMISVDDNTSESNANEDPNEDHSENEENFDDEDIIEG</sequence>
<evidence type="ECO:0000313" key="2">
    <source>
        <dbReference type="EMBL" id="PNX65561.1"/>
    </source>
</evidence>
<feature type="region of interest" description="Disordered" evidence="1">
    <location>
        <begin position="12"/>
        <end position="62"/>
    </location>
</feature>
<evidence type="ECO:0000256" key="1">
    <source>
        <dbReference type="SAM" id="MobiDB-lite"/>
    </source>
</evidence>
<feature type="compositionally biased region" description="Polar residues" evidence="1">
    <location>
        <begin position="31"/>
        <end position="41"/>
    </location>
</feature>
<reference evidence="2 3" key="1">
    <citation type="journal article" date="2014" name="Am. J. Bot.">
        <title>Genome assembly and annotation for red clover (Trifolium pratense; Fabaceae).</title>
        <authorList>
            <person name="Istvanek J."/>
            <person name="Jaros M."/>
            <person name="Krenek A."/>
            <person name="Repkova J."/>
        </authorList>
    </citation>
    <scope>NUCLEOTIDE SEQUENCE [LARGE SCALE GENOMIC DNA]</scope>
    <source>
        <strain evidence="3">cv. Tatra</strain>
        <tissue evidence="2">Young leaves</tissue>
    </source>
</reference>